<name>A0ABX1PP21_9RHOO</name>
<proteinExistence type="predicted"/>
<dbReference type="EMBL" id="WTVG01000027">
    <property type="protein sequence ID" value="NMG25231.1"/>
    <property type="molecule type" value="Genomic_DNA"/>
</dbReference>
<dbReference type="RefSeq" id="WP_169118595.1">
    <property type="nucleotide sequence ID" value="NZ_WTVG02000040.1"/>
</dbReference>
<dbReference type="Proteomes" id="UP000615989">
    <property type="component" value="Unassembled WGS sequence"/>
</dbReference>
<gene>
    <name evidence="1" type="ORF">GO606_10930</name>
</gene>
<sequence>MKSSLIIKDLSLDKALDRKAMSSVRGGVGNQANATQQGNFQEMFAPVAVANGADFGGSGPVNFQVTSKPTQDAWNDADNTNKIRYSHYYPYAA</sequence>
<comment type="caution">
    <text evidence="1">The sequence shown here is derived from an EMBL/GenBank/DDBJ whole genome shotgun (WGS) entry which is preliminary data.</text>
</comment>
<accession>A0ABX1PP21</accession>
<organism evidence="1 2">
    <name type="scientific">Aromatoleum anaerobium</name>
    <dbReference type="NCBI Taxonomy" id="182180"/>
    <lineage>
        <taxon>Bacteria</taxon>
        <taxon>Pseudomonadati</taxon>
        <taxon>Pseudomonadota</taxon>
        <taxon>Betaproteobacteria</taxon>
        <taxon>Rhodocyclales</taxon>
        <taxon>Rhodocyclaceae</taxon>
        <taxon>Aromatoleum</taxon>
    </lineage>
</organism>
<evidence type="ECO:0000313" key="1">
    <source>
        <dbReference type="EMBL" id="NMG25231.1"/>
    </source>
</evidence>
<keyword evidence="2" id="KW-1185">Reference proteome</keyword>
<protein>
    <submittedName>
        <fullName evidence="1">Uncharacterized protein</fullName>
    </submittedName>
</protein>
<evidence type="ECO:0000313" key="2">
    <source>
        <dbReference type="Proteomes" id="UP000615989"/>
    </source>
</evidence>
<reference evidence="1" key="1">
    <citation type="submission" date="2019-12" db="EMBL/GenBank/DDBJ databases">
        <title>Comparative genomics gives insights into the taxonomy of the Azoarcus-Aromatoleum group and reveals separate origins of nif in the plant-associated Azoarcus and non-plant-associated Aromatoleum sub-groups.</title>
        <authorList>
            <person name="Lafos M."/>
            <person name="Maluk M."/>
            <person name="Batista M."/>
            <person name="Junghare M."/>
            <person name="Carmona M."/>
            <person name="Faoro H."/>
            <person name="Cruz L.M."/>
            <person name="Battistoni F."/>
            <person name="De Souza E."/>
            <person name="Pedrosa F."/>
            <person name="Chen W.-M."/>
            <person name="Poole P.S."/>
            <person name="Dixon R.A."/>
            <person name="James E.K."/>
        </authorList>
    </citation>
    <scope>NUCLEOTIDE SEQUENCE</scope>
    <source>
        <strain evidence="1">LuFRes1</strain>
    </source>
</reference>